<sequence>MADPPLATVALTEKPRREVKLESLGEEMRGERVLLKPRASLLREFRRVWEAGNGFSSKDLGKGVRDLREGKVGVVAAVVMARDAIWMAENGICCCGAQRSSESRSSCVGS</sequence>
<evidence type="ECO:0000313" key="1">
    <source>
        <dbReference type="EMBL" id="TQD77416.1"/>
    </source>
</evidence>
<organism evidence="1 2">
    <name type="scientific">Malus baccata</name>
    <name type="common">Siberian crab apple</name>
    <name type="synonym">Pyrus baccata</name>
    <dbReference type="NCBI Taxonomy" id="106549"/>
    <lineage>
        <taxon>Eukaryota</taxon>
        <taxon>Viridiplantae</taxon>
        <taxon>Streptophyta</taxon>
        <taxon>Embryophyta</taxon>
        <taxon>Tracheophyta</taxon>
        <taxon>Spermatophyta</taxon>
        <taxon>Magnoliopsida</taxon>
        <taxon>eudicotyledons</taxon>
        <taxon>Gunneridae</taxon>
        <taxon>Pentapetalae</taxon>
        <taxon>rosids</taxon>
        <taxon>fabids</taxon>
        <taxon>Rosales</taxon>
        <taxon>Rosaceae</taxon>
        <taxon>Amygdaloideae</taxon>
        <taxon>Maleae</taxon>
        <taxon>Malus</taxon>
    </lineage>
</organism>
<dbReference type="AlphaFoldDB" id="A0A540KT66"/>
<proteinExistence type="predicted"/>
<name>A0A540KT66_MALBA</name>
<accession>A0A540KT66</accession>
<reference evidence="1 2" key="1">
    <citation type="journal article" date="2019" name="G3 (Bethesda)">
        <title>Sequencing of a Wild Apple (Malus baccata) Genome Unravels the Differences Between Cultivated and Wild Apple Species Regarding Disease Resistance and Cold Tolerance.</title>
        <authorList>
            <person name="Chen X."/>
        </authorList>
    </citation>
    <scope>NUCLEOTIDE SEQUENCE [LARGE SCALE GENOMIC DNA]</scope>
    <source>
        <strain evidence="2">cv. Shandingzi</strain>
        <tissue evidence="1">Leaves</tissue>
    </source>
</reference>
<dbReference type="Proteomes" id="UP000315295">
    <property type="component" value="Unassembled WGS sequence"/>
</dbReference>
<evidence type="ECO:0000313" key="2">
    <source>
        <dbReference type="Proteomes" id="UP000315295"/>
    </source>
</evidence>
<gene>
    <name evidence="1" type="ORF">C1H46_037059</name>
</gene>
<dbReference type="EMBL" id="VIEB01000964">
    <property type="protein sequence ID" value="TQD77416.1"/>
    <property type="molecule type" value="Genomic_DNA"/>
</dbReference>
<comment type="caution">
    <text evidence="1">The sequence shown here is derived from an EMBL/GenBank/DDBJ whole genome shotgun (WGS) entry which is preliminary data.</text>
</comment>
<protein>
    <submittedName>
        <fullName evidence="1">Uncharacterized protein</fullName>
    </submittedName>
</protein>
<keyword evidence="2" id="KW-1185">Reference proteome</keyword>